<evidence type="ECO:0000256" key="3">
    <source>
        <dbReference type="ARBA" id="ARBA00022448"/>
    </source>
</evidence>
<reference evidence="14 15" key="1">
    <citation type="submission" date="2023-10" db="EMBL/GenBank/DDBJ databases">
        <title>Marimonas sp. nov. isolated from tidal mud flat.</title>
        <authorList>
            <person name="Jaincy N.J."/>
            <person name="Srinivasan S."/>
            <person name="Lee S.-S."/>
        </authorList>
    </citation>
    <scope>NUCLEOTIDE SEQUENCE [LARGE SCALE GENOMIC DNA]</scope>
    <source>
        <strain evidence="14 15">MJ-SS3</strain>
    </source>
</reference>
<keyword evidence="11" id="KW-1003">Cell membrane</keyword>
<dbReference type="Proteomes" id="UP001268651">
    <property type="component" value="Unassembled WGS sequence"/>
</dbReference>
<keyword evidence="5 11" id="KW-0812">Transmembrane</keyword>
<evidence type="ECO:0000313" key="14">
    <source>
        <dbReference type="EMBL" id="MDU8884623.1"/>
    </source>
</evidence>
<dbReference type="EMBL" id="JAWHTF010000001">
    <property type="protein sequence ID" value="MDU8884623.1"/>
    <property type="molecule type" value="Genomic_DNA"/>
</dbReference>
<evidence type="ECO:0000256" key="2">
    <source>
        <dbReference type="ARBA" id="ARBA00006810"/>
    </source>
</evidence>
<evidence type="ECO:0000256" key="5">
    <source>
        <dbReference type="ARBA" id="ARBA00022692"/>
    </source>
</evidence>
<name>A0ABU3U2I5_9FLAO</name>
<feature type="signal peptide" evidence="13">
    <location>
        <begin position="1"/>
        <end position="23"/>
    </location>
</feature>
<dbReference type="PRINTS" id="PR00123">
    <property type="entry name" value="ATPASEA"/>
</dbReference>
<keyword evidence="13" id="KW-0732">Signal</keyword>
<keyword evidence="4 11" id="KW-0138">CF(0)</keyword>
<comment type="function">
    <text evidence="11 12">Key component of the proton channel; it plays a direct role in the translocation of protons across the membrane.</text>
</comment>
<evidence type="ECO:0000256" key="6">
    <source>
        <dbReference type="ARBA" id="ARBA00022781"/>
    </source>
</evidence>
<comment type="similarity">
    <text evidence="2 11 12">Belongs to the ATPase A chain family.</text>
</comment>
<evidence type="ECO:0000256" key="4">
    <source>
        <dbReference type="ARBA" id="ARBA00022547"/>
    </source>
</evidence>
<evidence type="ECO:0000313" key="15">
    <source>
        <dbReference type="Proteomes" id="UP001268651"/>
    </source>
</evidence>
<evidence type="ECO:0000256" key="1">
    <source>
        <dbReference type="ARBA" id="ARBA00004141"/>
    </source>
</evidence>
<dbReference type="PANTHER" id="PTHR11410:SF0">
    <property type="entry name" value="ATP SYNTHASE SUBUNIT A"/>
    <property type="match status" value="1"/>
</dbReference>
<sequence length="366" mass="41701">MQIKTFKTLLFSFLLSFSFIGNASEKTSSETSQEEFNVTDMIMHHIKDAHDFHIMDWKGHAISFPLPVILWTDNGLVTFMSSEFHHDDSGKVVVERKGQKLVKYHEEIYYASNDAEHDSYISHDEQHHAVNDKPLDFSITKLVFSMFLSIILLVLIFGLSARAYKKSENGVPTGIAKFTEPLVVFIRDEVAIPNIGEKHYKRFLPFLLTLFFFIWINNLMGLIPFFPFSANLSGNIAFTLVLAIITFVITTLVGNKDYWKHIFWMPGLPVPMKLFLAPIEFMGIFIKPISLMIRLFANISAGHIIVLSLISLIFIAKSIWVAPASIFFSVFISVIEVLVVAIQAYIFTLLSALYIGSAMEEHEHEH</sequence>
<accession>A0ABU3U2I5</accession>
<comment type="subcellular location">
    <subcellularLocation>
        <location evidence="11 12">Cell membrane</location>
        <topology evidence="11 12">Multi-pass membrane protein</topology>
    </subcellularLocation>
    <subcellularLocation>
        <location evidence="1">Membrane</location>
        <topology evidence="1">Multi-pass membrane protein</topology>
    </subcellularLocation>
</comment>
<evidence type="ECO:0000256" key="12">
    <source>
        <dbReference type="RuleBase" id="RU000483"/>
    </source>
</evidence>
<dbReference type="NCBIfam" id="TIGR01131">
    <property type="entry name" value="ATP_synt_6_or_A"/>
    <property type="match status" value="1"/>
</dbReference>
<keyword evidence="10 11" id="KW-0066">ATP synthesis</keyword>
<keyword evidence="3 11" id="KW-0813">Transport</keyword>
<keyword evidence="9 11" id="KW-0472">Membrane</keyword>
<dbReference type="Pfam" id="PF00119">
    <property type="entry name" value="ATP-synt_A"/>
    <property type="match status" value="1"/>
</dbReference>
<dbReference type="CDD" id="cd00310">
    <property type="entry name" value="ATP-synt_Fo_a_6"/>
    <property type="match status" value="1"/>
</dbReference>
<evidence type="ECO:0000256" key="8">
    <source>
        <dbReference type="ARBA" id="ARBA00023065"/>
    </source>
</evidence>
<keyword evidence="6 11" id="KW-0375">Hydrogen ion transport</keyword>
<evidence type="ECO:0000256" key="7">
    <source>
        <dbReference type="ARBA" id="ARBA00022989"/>
    </source>
</evidence>
<evidence type="ECO:0000256" key="13">
    <source>
        <dbReference type="SAM" id="SignalP"/>
    </source>
</evidence>
<dbReference type="InterPro" id="IPR000568">
    <property type="entry name" value="ATP_synth_F0_asu"/>
</dbReference>
<keyword evidence="15" id="KW-1185">Reference proteome</keyword>
<dbReference type="RefSeq" id="WP_316660345.1">
    <property type="nucleotide sequence ID" value="NZ_JAWHTF010000001.1"/>
</dbReference>
<gene>
    <name evidence="11 14" type="primary">atpB</name>
    <name evidence="14" type="ORF">RXV94_00525</name>
</gene>
<dbReference type="InterPro" id="IPR045083">
    <property type="entry name" value="ATP_synth_F0_asu_bact/mt"/>
</dbReference>
<evidence type="ECO:0000256" key="10">
    <source>
        <dbReference type="ARBA" id="ARBA00023310"/>
    </source>
</evidence>
<feature type="transmembrane region" description="Helical" evidence="11">
    <location>
        <begin position="299"/>
        <end position="320"/>
    </location>
</feature>
<comment type="caution">
    <text evidence="14">The sequence shown here is derived from an EMBL/GenBank/DDBJ whole genome shotgun (WGS) entry which is preliminary data.</text>
</comment>
<dbReference type="InterPro" id="IPR035908">
    <property type="entry name" value="F0_ATP_A_sf"/>
</dbReference>
<feature type="transmembrane region" description="Helical" evidence="11">
    <location>
        <begin position="327"/>
        <end position="355"/>
    </location>
</feature>
<dbReference type="Gene3D" id="1.20.120.220">
    <property type="entry name" value="ATP synthase, F0 complex, subunit A"/>
    <property type="match status" value="1"/>
</dbReference>
<organism evidence="14 15">
    <name type="scientific">Gilvirhabdus luticola</name>
    <dbReference type="NCBI Taxonomy" id="3079858"/>
    <lineage>
        <taxon>Bacteria</taxon>
        <taxon>Pseudomonadati</taxon>
        <taxon>Bacteroidota</taxon>
        <taxon>Flavobacteriia</taxon>
        <taxon>Flavobacteriales</taxon>
        <taxon>Flavobacteriaceae</taxon>
        <taxon>Gilvirhabdus</taxon>
    </lineage>
</organism>
<dbReference type="PANTHER" id="PTHR11410">
    <property type="entry name" value="ATP SYNTHASE SUBUNIT A"/>
    <property type="match status" value="1"/>
</dbReference>
<feature type="transmembrane region" description="Helical" evidence="11">
    <location>
        <begin position="203"/>
        <end position="226"/>
    </location>
</feature>
<feature type="chain" id="PRO_5046749280" description="ATP synthase subunit a" evidence="13">
    <location>
        <begin position="24"/>
        <end position="366"/>
    </location>
</feature>
<feature type="transmembrane region" description="Helical" evidence="11">
    <location>
        <begin position="232"/>
        <end position="253"/>
    </location>
</feature>
<dbReference type="SUPFAM" id="SSF81336">
    <property type="entry name" value="F1F0 ATP synthase subunit A"/>
    <property type="match status" value="1"/>
</dbReference>
<evidence type="ECO:0000256" key="9">
    <source>
        <dbReference type="ARBA" id="ARBA00023136"/>
    </source>
</evidence>
<dbReference type="HAMAP" id="MF_01393">
    <property type="entry name" value="ATP_synth_a_bact"/>
    <property type="match status" value="1"/>
</dbReference>
<protein>
    <recommendedName>
        <fullName evidence="11 12">ATP synthase subunit a</fullName>
    </recommendedName>
    <alternativeName>
        <fullName evidence="11">ATP synthase F0 sector subunit a</fullName>
    </alternativeName>
    <alternativeName>
        <fullName evidence="11">F-ATPase subunit 6</fullName>
    </alternativeName>
</protein>
<feature type="transmembrane region" description="Helical" evidence="11">
    <location>
        <begin position="142"/>
        <end position="161"/>
    </location>
</feature>
<evidence type="ECO:0000256" key="11">
    <source>
        <dbReference type="HAMAP-Rule" id="MF_01393"/>
    </source>
</evidence>
<keyword evidence="7 11" id="KW-1133">Transmembrane helix</keyword>
<keyword evidence="8 11" id="KW-0406">Ion transport</keyword>
<proteinExistence type="inferred from homology"/>